<dbReference type="Proteomes" id="UP000033546">
    <property type="component" value="Unassembled WGS sequence"/>
</dbReference>
<proteinExistence type="predicted"/>
<dbReference type="EMBL" id="LANU01000002">
    <property type="protein sequence ID" value="KJV65726.1"/>
    <property type="molecule type" value="Genomic_DNA"/>
</dbReference>
<sequence>MLVNNDEITKAISRSSDKFSKKKKSKSKKINAELEQQEGKVTSDVYEANIASRQLTQQSSNLDLQSQNLENKYLREGAKPKVCGSQASFSIVSCARELDVISLKEEGSSQERVCGNIEEEKVKPSAVPEGTMRLSDKPLCRSIRKKLVLRDLSSTSSSVTSASYADMVKVKMLGLKEESSSTGVGAGLSSTKLTTNPCGRMGGGGLNISGDFACKISCNSCS</sequence>
<gene>
    <name evidence="2" type="ORF">EMUCRT_0680</name>
</gene>
<evidence type="ECO:0000256" key="1">
    <source>
        <dbReference type="SAM" id="MobiDB-lite"/>
    </source>
</evidence>
<accession>A0A0F3ND99</accession>
<name>A0A0F3ND99_9RICK</name>
<evidence type="ECO:0000313" key="3">
    <source>
        <dbReference type="Proteomes" id="UP000033546"/>
    </source>
</evidence>
<feature type="region of interest" description="Disordered" evidence="1">
    <location>
        <begin position="1"/>
        <end position="38"/>
    </location>
</feature>
<reference evidence="2 3" key="1">
    <citation type="submission" date="2015-02" db="EMBL/GenBank/DDBJ databases">
        <title>Genome Sequencing of Rickettsiales.</title>
        <authorList>
            <person name="Daugherty S.C."/>
            <person name="Su Q."/>
            <person name="Abolude K."/>
            <person name="Beier-Sexton M."/>
            <person name="Carlyon J.A."/>
            <person name="Carter R."/>
            <person name="Day N.P."/>
            <person name="Dumler S.J."/>
            <person name="Dyachenko V."/>
            <person name="Godinez A."/>
            <person name="Kurtti T.J."/>
            <person name="Lichay M."/>
            <person name="Mullins K.E."/>
            <person name="Ott S."/>
            <person name="Pappas-Brown V."/>
            <person name="Paris D.H."/>
            <person name="Patel P."/>
            <person name="Richards A.L."/>
            <person name="Sadzewicz L."/>
            <person name="Sears K."/>
            <person name="Seidman D."/>
            <person name="Sengamalay N."/>
            <person name="Stenos J."/>
            <person name="Tallon L.J."/>
            <person name="Vincent G."/>
            <person name="Fraser C.M."/>
            <person name="Munderloh U."/>
            <person name="Dunning-Hotopp J.C."/>
        </authorList>
    </citation>
    <scope>NUCLEOTIDE SEQUENCE [LARGE SCALE GENOMIC DNA]</scope>
    <source>
        <strain evidence="2 3">EmCRT</strain>
    </source>
</reference>
<feature type="compositionally biased region" description="Basic residues" evidence="1">
    <location>
        <begin position="20"/>
        <end position="29"/>
    </location>
</feature>
<dbReference type="PATRIC" id="fig|1359167.3.peg.657"/>
<protein>
    <submittedName>
        <fullName evidence="2">Uncharacterized protein</fullName>
    </submittedName>
</protein>
<dbReference type="AlphaFoldDB" id="A0A0F3ND99"/>
<comment type="caution">
    <text evidence="2">The sequence shown here is derived from an EMBL/GenBank/DDBJ whole genome shotgun (WGS) entry which is preliminary data.</text>
</comment>
<dbReference type="RefSeq" id="WP_045804970.1">
    <property type="nucleotide sequence ID" value="NZ_LANU01000002.1"/>
</dbReference>
<organism evidence="2 3">
    <name type="scientific">Ehrlichia cf. muris str. EmCRT</name>
    <dbReference type="NCBI Taxonomy" id="1359167"/>
    <lineage>
        <taxon>Bacteria</taxon>
        <taxon>Pseudomonadati</taxon>
        <taxon>Pseudomonadota</taxon>
        <taxon>Alphaproteobacteria</taxon>
        <taxon>Rickettsiales</taxon>
        <taxon>Anaplasmataceae</taxon>
        <taxon>Ehrlichia</taxon>
    </lineage>
</organism>
<evidence type="ECO:0000313" key="2">
    <source>
        <dbReference type="EMBL" id="KJV65726.1"/>
    </source>
</evidence>